<feature type="transmembrane region" description="Helical" evidence="1">
    <location>
        <begin position="477"/>
        <end position="500"/>
    </location>
</feature>
<protein>
    <submittedName>
        <fullName evidence="2">Uncharacterized protein</fullName>
    </submittedName>
</protein>
<feature type="transmembrane region" description="Helical" evidence="1">
    <location>
        <begin position="296"/>
        <end position="318"/>
    </location>
</feature>
<keyword evidence="1" id="KW-0812">Transmembrane</keyword>
<organism evidence="2 3">
    <name type="scientific">Reticulibacter mediterranei</name>
    <dbReference type="NCBI Taxonomy" id="2778369"/>
    <lineage>
        <taxon>Bacteria</taxon>
        <taxon>Bacillati</taxon>
        <taxon>Chloroflexota</taxon>
        <taxon>Ktedonobacteria</taxon>
        <taxon>Ktedonobacterales</taxon>
        <taxon>Reticulibacteraceae</taxon>
        <taxon>Reticulibacter</taxon>
    </lineage>
</organism>
<dbReference type="Proteomes" id="UP000597444">
    <property type="component" value="Unassembled WGS sequence"/>
</dbReference>
<evidence type="ECO:0000313" key="3">
    <source>
        <dbReference type="Proteomes" id="UP000597444"/>
    </source>
</evidence>
<evidence type="ECO:0000256" key="1">
    <source>
        <dbReference type="SAM" id="Phobius"/>
    </source>
</evidence>
<proteinExistence type="predicted"/>
<sequence length="506" mass="55991">MRRRTNLRNIWKQARKTLKGQFLTFASTLFILSLVAGLLITQALRQASTDLDMIANGSVPSIDAAQAMSQYIEDIDAKAADYLAAASLTEQTPCSIIGSTRNPGNLTGHDCDQLNIDAELILANKQLYIAIHNVTYPGERTALQRITAGLEEYSNDIAIEEHEYGLAASQTDPHDEHLQKAYQAYLAATNVLNVRITKPPTLDANNTPVYDEATLPNCNIEGRSIAANDWPLGSLQENIDCLSSINKGYLDAAYTDTMNFLGITTALLSLLCLVLCGLLVFVLLRMILLTHRLVNPGLTLATLTAFVVSFVVLTNFIGMSGRHGAFGLMVKDAYESVYDSTLLKRYATAANADESRWLIAVDFSDQAEIQRWQQDWDTNRTHVNALIAQAVGNRTWPEEDQPLANIQSHWKIYTDIDPQIRALAMKTTNPARIHDAETLSTGKSNDNFSAFTDAVDRLGQANRGYYSRTYTLTNAAVLHNILLSSMLFPLIGLLTVWGIARRLKDF</sequence>
<keyword evidence="3" id="KW-1185">Reference proteome</keyword>
<dbReference type="AlphaFoldDB" id="A0A8J3IU98"/>
<keyword evidence="1" id="KW-1133">Transmembrane helix</keyword>
<reference evidence="2" key="1">
    <citation type="submission" date="2020-10" db="EMBL/GenBank/DDBJ databases">
        <title>Taxonomic study of unclassified bacteria belonging to the class Ktedonobacteria.</title>
        <authorList>
            <person name="Yabe S."/>
            <person name="Wang C.M."/>
            <person name="Zheng Y."/>
            <person name="Sakai Y."/>
            <person name="Cavaletti L."/>
            <person name="Monciardini P."/>
            <person name="Donadio S."/>
        </authorList>
    </citation>
    <scope>NUCLEOTIDE SEQUENCE</scope>
    <source>
        <strain evidence="2">ID150040</strain>
    </source>
</reference>
<name>A0A8J3IU98_9CHLR</name>
<comment type="caution">
    <text evidence="2">The sequence shown here is derived from an EMBL/GenBank/DDBJ whole genome shotgun (WGS) entry which is preliminary data.</text>
</comment>
<gene>
    <name evidence="2" type="ORF">KSF_054540</name>
</gene>
<accession>A0A8J3IU98</accession>
<dbReference type="EMBL" id="BNJK01000001">
    <property type="protein sequence ID" value="GHO95406.1"/>
    <property type="molecule type" value="Genomic_DNA"/>
</dbReference>
<keyword evidence="1" id="KW-0472">Membrane</keyword>
<feature type="transmembrane region" description="Helical" evidence="1">
    <location>
        <begin position="260"/>
        <end position="284"/>
    </location>
</feature>
<evidence type="ECO:0000313" key="2">
    <source>
        <dbReference type="EMBL" id="GHO95406.1"/>
    </source>
</evidence>